<keyword evidence="5 6" id="KW-0472">Membrane</keyword>
<keyword evidence="2" id="KW-0813">Transport</keyword>
<dbReference type="SUPFAM" id="SSF103473">
    <property type="entry name" value="MFS general substrate transporter"/>
    <property type="match status" value="1"/>
</dbReference>
<feature type="transmembrane region" description="Helical" evidence="6">
    <location>
        <begin position="366"/>
        <end position="389"/>
    </location>
</feature>
<evidence type="ECO:0000256" key="2">
    <source>
        <dbReference type="ARBA" id="ARBA00022448"/>
    </source>
</evidence>
<evidence type="ECO:0000256" key="3">
    <source>
        <dbReference type="ARBA" id="ARBA00022692"/>
    </source>
</evidence>
<dbReference type="FunFam" id="1.20.1250.20:FF:000057">
    <property type="entry name" value="MFS general substrate transporter"/>
    <property type="match status" value="1"/>
</dbReference>
<evidence type="ECO:0000256" key="1">
    <source>
        <dbReference type="ARBA" id="ARBA00004141"/>
    </source>
</evidence>
<proteinExistence type="predicted"/>
<dbReference type="PROSITE" id="PS50850">
    <property type="entry name" value="MFS"/>
    <property type="match status" value="1"/>
</dbReference>
<evidence type="ECO:0000313" key="8">
    <source>
        <dbReference type="EMBL" id="ORY32019.1"/>
    </source>
</evidence>
<protein>
    <submittedName>
        <fullName evidence="8">Major facilitator superfamily domain-containing protein</fullName>
    </submittedName>
</protein>
<feature type="transmembrane region" description="Helical" evidence="6">
    <location>
        <begin position="173"/>
        <end position="192"/>
    </location>
</feature>
<feature type="transmembrane region" description="Helical" evidence="6">
    <location>
        <begin position="339"/>
        <end position="360"/>
    </location>
</feature>
<feature type="transmembrane region" description="Helical" evidence="6">
    <location>
        <begin position="137"/>
        <end position="161"/>
    </location>
</feature>
<accession>A0A1Y2BB27</accession>
<feature type="transmembrane region" description="Helical" evidence="6">
    <location>
        <begin position="315"/>
        <end position="332"/>
    </location>
</feature>
<reference evidence="8 9" key="1">
    <citation type="submission" date="2016-07" db="EMBL/GenBank/DDBJ databases">
        <title>Pervasive Adenine N6-methylation of Active Genes in Fungi.</title>
        <authorList>
            <consortium name="DOE Joint Genome Institute"/>
            <person name="Mondo S.J."/>
            <person name="Dannebaum R.O."/>
            <person name="Kuo R.C."/>
            <person name="Labutti K."/>
            <person name="Haridas S."/>
            <person name="Kuo A."/>
            <person name="Salamov A."/>
            <person name="Ahrendt S.R."/>
            <person name="Lipzen A."/>
            <person name="Sullivan W."/>
            <person name="Andreopoulos W.B."/>
            <person name="Clum A."/>
            <person name="Lindquist E."/>
            <person name="Daum C."/>
            <person name="Ramamoorthy G.K."/>
            <person name="Gryganskyi A."/>
            <person name="Culley D."/>
            <person name="Magnuson J.K."/>
            <person name="James T.Y."/>
            <person name="O'Malley M.A."/>
            <person name="Stajich J.E."/>
            <person name="Spatafora J.W."/>
            <person name="Visel A."/>
            <person name="Grigoriev I.V."/>
        </authorList>
    </citation>
    <scope>NUCLEOTIDE SEQUENCE [LARGE SCALE GENOMIC DNA]</scope>
    <source>
        <strain evidence="8 9">68-887.2</strain>
    </source>
</reference>
<dbReference type="InterPro" id="IPR036259">
    <property type="entry name" value="MFS_trans_sf"/>
</dbReference>
<dbReference type="InterPro" id="IPR020846">
    <property type="entry name" value="MFS_dom"/>
</dbReference>
<organism evidence="8 9">
    <name type="scientific">Naematelia encephala</name>
    <dbReference type="NCBI Taxonomy" id="71784"/>
    <lineage>
        <taxon>Eukaryota</taxon>
        <taxon>Fungi</taxon>
        <taxon>Dikarya</taxon>
        <taxon>Basidiomycota</taxon>
        <taxon>Agaricomycotina</taxon>
        <taxon>Tremellomycetes</taxon>
        <taxon>Tremellales</taxon>
        <taxon>Naemateliaceae</taxon>
        <taxon>Naematelia</taxon>
    </lineage>
</organism>
<evidence type="ECO:0000256" key="4">
    <source>
        <dbReference type="ARBA" id="ARBA00022989"/>
    </source>
</evidence>
<feature type="transmembrane region" description="Helical" evidence="6">
    <location>
        <begin position="45"/>
        <end position="69"/>
    </location>
</feature>
<comment type="caution">
    <text evidence="8">The sequence shown here is derived from an EMBL/GenBank/DDBJ whole genome shotgun (WGS) entry which is preliminary data.</text>
</comment>
<feature type="transmembrane region" description="Helical" evidence="6">
    <location>
        <begin position="111"/>
        <end position="131"/>
    </location>
</feature>
<feature type="transmembrane region" description="Helical" evidence="6">
    <location>
        <begin position="204"/>
        <end position="226"/>
    </location>
</feature>
<dbReference type="FunFam" id="1.20.1250.20:FF:000013">
    <property type="entry name" value="MFS general substrate transporter"/>
    <property type="match status" value="1"/>
</dbReference>
<feature type="transmembrane region" description="Helical" evidence="6">
    <location>
        <begin position="275"/>
        <end position="295"/>
    </location>
</feature>
<comment type="subcellular location">
    <subcellularLocation>
        <location evidence="1">Membrane</location>
        <topology evidence="1">Multi-pass membrane protein</topology>
    </subcellularLocation>
</comment>
<evidence type="ECO:0000259" key="7">
    <source>
        <dbReference type="PROSITE" id="PS50850"/>
    </source>
</evidence>
<dbReference type="PANTHER" id="PTHR43791">
    <property type="entry name" value="PERMEASE-RELATED"/>
    <property type="match status" value="1"/>
</dbReference>
<gene>
    <name evidence="8" type="ORF">BCR39DRAFT_525220</name>
</gene>
<dbReference type="Proteomes" id="UP000193986">
    <property type="component" value="Unassembled WGS sequence"/>
</dbReference>
<dbReference type="Gene3D" id="1.20.1250.20">
    <property type="entry name" value="MFS general substrate transporter like domains"/>
    <property type="match status" value="2"/>
</dbReference>
<dbReference type="OrthoDB" id="2985014at2759"/>
<keyword evidence="9" id="KW-1185">Reference proteome</keyword>
<dbReference type="EMBL" id="MCFC01000012">
    <property type="protein sequence ID" value="ORY32019.1"/>
    <property type="molecule type" value="Genomic_DNA"/>
</dbReference>
<keyword evidence="4 6" id="KW-1133">Transmembrane helix</keyword>
<dbReference type="GO" id="GO:0016020">
    <property type="term" value="C:membrane"/>
    <property type="evidence" value="ECO:0007669"/>
    <property type="project" value="UniProtKB-SubCell"/>
</dbReference>
<dbReference type="InterPro" id="IPR011701">
    <property type="entry name" value="MFS"/>
</dbReference>
<evidence type="ECO:0000256" key="6">
    <source>
        <dbReference type="SAM" id="Phobius"/>
    </source>
</evidence>
<evidence type="ECO:0000256" key="5">
    <source>
        <dbReference type="ARBA" id="ARBA00023136"/>
    </source>
</evidence>
<dbReference type="Pfam" id="PF07690">
    <property type="entry name" value="MFS_1"/>
    <property type="match status" value="1"/>
</dbReference>
<dbReference type="PANTHER" id="PTHR43791:SF36">
    <property type="entry name" value="TRANSPORTER, PUTATIVE (AFU_ORTHOLOGUE AFUA_6G08340)-RELATED"/>
    <property type="match status" value="1"/>
</dbReference>
<name>A0A1Y2BB27_9TREE</name>
<sequence>MSSEKLEDTVTQIHESATIATLEQPAYQLDDVQYKKLIRKIDRRLVPCLALLYLISYVDRSSLANASILGLKKSLNIDGKGYNLIVTSFFFSYSVFEIPSQIVINYVRPSLWLAILTAVWGMITTLSGLAQNFGGAFAARFCLGIVEAGFFPAAMLQVALWYPREELQKRVGAFYATGVLAGSFSGLIAYGITHMDGDAGLESWRWLFILEGIATVALASVVLVFMPDSPERAKWLTTDEKEQVIAARTYSGAGAQESQEWTMHHLKEAATDVKVWLYVWLSICINISSIGFSYTLPTVLLQLGYSAANAQLMTVPIYAVAALCVVTAAYFSDRIQQRSFGCLCGFTVGLIGLVVLYCMPKDSLSGVRYFFCMWVLGGLFAIYPSILSWNSNNNAGRGKKNMAVTLQLAIGNLSTAAGNNSYLASEAPNYKTGFGLGIALCASGILVTLLLSYILRKENARKALVDVS</sequence>
<feature type="domain" description="Major facilitator superfamily (MFS) profile" evidence="7">
    <location>
        <begin position="45"/>
        <end position="460"/>
    </location>
</feature>
<dbReference type="AlphaFoldDB" id="A0A1Y2BB27"/>
<feature type="transmembrane region" description="Helical" evidence="6">
    <location>
        <begin position="401"/>
        <end position="422"/>
    </location>
</feature>
<feature type="transmembrane region" description="Helical" evidence="6">
    <location>
        <begin position="434"/>
        <end position="455"/>
    </location>
</feature>
<keyword evidence="3 6" id="KW-0812">Transmembrane</keyword>
<dbReference type="InParanoid" id="A0A1Y2BB27"/>
<evidence type="ECO:0000313" key="9">
    <source>
        <dbReference type="Proteomes" id="UP000193986"/>
    </source>
</evidence>
<feature type="transmembrane region" description="Helical" evidence="6">
    <location>
        <begin position="81"/>
        <end position="99"/>
    </location>
</feature>
<dbReference type="GO" id="GO:0022857">
    <property type="term" value="F:transmembrane transporter activity"/>
    <property type="evidence" value="ECO:0007669"/>
    <property type="project" value="InterPro"/>
</dbReference>